<name>A0A1N7BRC0_9RHOO</name>
<evidence type="ECO:0000313" key="1">
    <source>
        <dbReference type="EMBL" id="SIR53927.1"/>
    </source>
</evidence>
<keyword evidence="2" id="KW-1185">Reference proteome</keyword>
<reference evidence="2" key="1">
    <citation type="submission" date="2017-01" db="EMBL/GenBank/DDBJ databases">
        <authorList>
            <person name="Varghese N."/>
            <person name="Submissions S."/>
        </authorList>
    </citation>
    <scope>NUCLEOTIDE SEQUENCE [LARGE SCALE GENOMIC DNA]</scope>
    <source>
        <strain evidence="2">ATCC 51758</strain>
    </source>
</reference>
<evidence type="ECO:0008006" key="3">
    <source>
        <dbReference type="Google" id="ProtNLM"/>
    </source>
</evidence>
<proteinExistence type="predicted"/>
<dbReference type="AlphaFoldDB" id="A0A1N7BRC0"/>
<gene>
    <name evidence="1" type="ORF">SAMN05421829_11925</name>
</gene>
<organism evidence="1 2">
    <name type="scientific">Aromatoleum tolulyticum</name>
    <dbReference type="NCBI Taxonomy" id="34027"/>
    <lineage>
        <taxon>Bacteria</taxon>
        <taxon>Pseudomonadati</taxon>
        <taxon>Pseudomonadota</taxon>
        <taxon>Betaproteobacteria</taxon>
        <taxon>Rhodocyclales</taxon>
        <taxon>Rhodocyclaceae</taxon>
        <taxon>Aromatoleum</taxon>
    </lineage>
</organism>
<dbReference type="STRING" id="34027.SAMN05421829_11925"/>
<dbReference type="Proteomes" id="UP000186819">
    <property type="component" value="Unassembled WGS sequence"/>
</dbReference>
<dbReference type="OrthoDB" id="7057421at2"/>
<evidence type="ECO:0000313" key="2">
    <source>
        <dbReference type="Proteomes" id="UP000186819"/>
    </source>
</evidence>
<dbReference type="EMBL" id="FTMD01000019">
    <property type="protein sequence ID" value="SIR53927.1"/>
    <property type="molecule type" value="Genomic_DNA"/>
</dbReference>
<sequence length="211" mass="23335">MPLDMLLPSKDGFEKDPLGYGALGWHKWAMAQTVAGFNVDLEAGPTSEDLKSPVLWLSHAHAMAEAARVLIQGNPNLDPMPPNIRGVSHCQYHAIALMLVGYSLEICLKAMLIIKKGVATYQAEEKEHRHHRLEELAAFIPGLSSKDEAILKALSHFVRWAGRYPDPGFGKESHAKEIFALSESFQISAKDLFRLAAHIMGHTHEVLAQNP</sequence>
<protein>
    <recommendedName>
        <fullName evidence="3">HEPN domain-containing protein</fullName>
    </recommendedName>
</protein>
<accession>A0A1N7BRC0</accession>